<dbReference type="Proteomes" id="UP000286701">
    <property type="component" value="Unassembled WGS sequence"/>
</dbReference>
<dbReference type="Pfam" id="PF25021">
    <property type="entry name" value="TEN_NHL"/>
    <property type="match status" value="1"/>
</dbReference>
<dbReference type="GO" id="GO:0016020">
    <property type="term" value="C:membrane"/>
    <property type="evidence" value="ECO:0007669"/>
    <property type="project" value="InterPro"/>
</dbReference>
<dbReference type="PANTHER" id="PTHR13833">
    <property type="match status" value="1"/>
</dbReference>
<dbReference type="Gene3D" id="2.120.10.30">
    <property type="entry name" value="TolB, C-terminal domain"/>
    <property type="match status" value="7"/>
</dbReference>
<dbReference type="InterPro" id="IPR001258">
    <property type="entry name" value="NHL_repeat"/>
</dbReference>
<dbReference type="EMBL" id="SBIW01000004">
    <property type="protein sequence ID" value="RWY52511.1"/>
    <property type="molecule type" value="Genomic_DNA"/>
</dbReference>
<dbReference type="Pfam" id="PF01436">
    <property type="entry name" value="NHL"/>
    <property type="match status" value="2"/>
</dbReference>
<dbReference type="SUPFAM" id="SSF63829">
    <property type="entry name" value="Calcium-dependent phosphotriesterase"/>
    <property type="match status" value="3"/>
</dbReference>
<evidence type="ECO:0000313" key="5">
    <source>
        <dbReference type="Proteomes" id="UP000286701"/>
    </source>
</evidence>
<accession>A0A3S3VNV5</accession>
<dbReference type="InterPro" id="IPR015919">
    <property type="entry name" value="Cadherin-like_sf"/>
</dbReference>
<dbReference type="Gene3D" id="2.60.40.1080">
    <property type="match status" value="1"/>
</dbReference>
<dbReference type="NCBIfam" id="TIGR04131">
    <property type="entry name" value="Bac_Flav_CTERM"/>
    <property type="match status" value="1"/>
</dbReference>
<keyword evidence="5" id="KW-1185">Reference proteome</keyword>
<dbReference type="SUPFAM" id="SSF49313">
    <property type="entry name" value="Cadherin-like"/>
    <property type="match status" value="1"/>
</dbReference>
<evidence type="ECO:0000313" key="4">
    <source>
        <dbReference type="EMBL" id="RWY52511.1"/>
    </source>
</evidence>
<dbReference type="Pfam" id="PF05345">
    <property type="entry name" value="He_PIG"/>
    <property type="match status" value="1"/>
</dbReference>
<sequence>MYCLFAALATQNANAQTPKFRDLPQQQYYVATPIAPLPPDMRSASGPVPKNIYGQVTTFAGNGTPGFINAKGTAASFSNPLDIKLDQAGNLYVADEGNSAIRKISPDGTVITIAGNGTAGYLDGIGTAAKFDGPSGLVFDDAGNLYVADRYNHLIREITPSGVVSIYTGIPGVSGKTNNTLNNPLCLTFLSGQMYVADSGNGQIREANFGYVVPFAGQSPAGTYLGDINGPGVRASVGFSTSIQTGPDGNMYFANGEKIRKITPSAVVNTEVGVFMSKGAYDGDSHTAVFNNTYGITIAKAGTMFISDPGNQLIRRFGRREDFVSKLAGDPYNSGAIDGIGIGARFNNPAGMCIDDAGFIYLADAGNNLIRKISTTGYKIFPDLPPGLVFDATTGTISGTPTTPWPSTDYNIVGYNVDGQGQYLVNIQVNEAQRTPQVITFAPIPVKQQTDADFKVFPFSSNTTPGASPIVLTSSRINVASISDGKIHIIGPGTTIITATQNGNPFYFDAEPVPRELIVTEVPPVVVYPTITPKPGPILFPLDGTGNITITYDQVADVTGEHNLEERVVALKQSQYNCGDVGPQTATITAGFGHDPFDPLTAQFNYPSNIVFDASSGQAYISDKGNYRLRKIGTDGRVGSLAGSGRPGKEDGEAGLAGFSKELLTITSDPQGNIYVCDIFNASVRKIKPDGTVSTFAYEQLIPFNDYDPLVSRAVAADKAGYIYVSDNTRIYKVTPDGSSAAVFAGSGKELNTDGIGETADFYNITGLYFAVNGDLYVACSTPTSYNLLRKITPAGVVTTIYNKNDALLRFTRLVVDSKGNAFIASSEPKIYKITPNGTLSIFAGSASRIGAVDGPGATVASFNNPQGIGIDPQDNLYIADQDNHRIRKITPDGLVTTIAGSGAPGYFDNTSYSNKTKKDIPIQITSPITITSTYTPVIIPYLDVCPALVPDYTQTATAKSGCASAFTFTQTPAAGTVLNNGQTVNLVLTAHDKLSPYDDGSTTFTITANKLPTPTITVSPGFIDACASFPVTYKAEAQNGGLNPTYKWYVNGAERYSGGDEFTSADLITGDKITCIVTNHDGCADISSAPSAPASINAASSVTTSVTIFPSVTGPVCPGSQLDFKAVPINIQLGPNSPSYQWQINGINAGSNSPNFGTSKLQDGDVVTCVMTSSGKCLLNTTAPSNPITAQILPGSECDIVIPNTFTPNGDGINDYWQIPILSKYSTATVFIYNRYGKLVYQSIGYAKPWDGTFSGKALPAGTYYYIVDTHTLKPKVAGWVTILR</sequence>
<dbReference type="SUPFAM" id="SSF101898">
    <property type="entry name" value="NHL repeat"/>
    <property type="match status" value="1"/>
</dbReference>
<dbReference type="PANTHER" id="PTHR13833:SF71">
    <property type="entry name" value="NHL DOMAIN-CONTAINING PROTEIN"/>
    <property type="match status" value="1"/>
</dbReference>
<keyword evidence="1" id="KW-0677">Repeat</keyword>
<gene>
    <name evidence="4" type="ORF">EPL05_11445</name>
</gene>
<organism evidence="4 5">
    <name type="scientific">Mucilaginibacter gilvus</name>
    <dbReference type="NCBI Taxonomy" id="2305909"/>
    <lineage>
        <taxon>Bacteria</taxon>
        <taxon>Pseudomonadati</taxon>
        <taxon>Bacteroidota</taxon>
        <taxon>Sphingobacteriia</taxon>
        <taxon>Sphingobacteriales</taxon>
        <taxon>Sphingobacteriaceae</taxon>
        <taxon>Mucilaginibacter</taxon>
    </lineage>
</organism>
<dbReference type="PROSITE" id="PS51125">
    <property type="entry name" value="NHL"/>
    <property type="match status" value="1"/>
</dbReference>
<evidence type="ECO:0000256" key="2">
    <source>
        <dbReference type="PROSITE-ProRule" id="PRU00504"/>
    </source>
</evidence>
<dbReference type="InterPro" id="IPR056822">
    <property type="entry name" value="TEN_NHL"/>
</dbReference>
<proteinExistence type="predicted"/>
<evidence type="ECO:0000259" key="3">
    <source>
        <dbReference type="Pfam" id="PF25021"/>
    </source>
</evidence>
<protein>
    <submittedName>
        <fullName evidence="4">T9SS type B sorting domain-containing protein</fullName>
    </submittedName>
</protein>
<feature type="domain" description="Teneurin NHL" evidence="3">
    <location>
        <begin position="766"/>
        <end position="903"/>
    </location>
</feature>
<dbReference type="Pfam" id="PF13585">
    <property type="entry name" value="CHU_C"/>
    <property type="match status" value="1"/>
</dbReference>
<evidence type="ECO:0000256" key="1">
    <source>
        <dbReference type="ARBA" id="ARBA00022737"/>
    </source>
</evidence>
<feature type="repeat" description="NHL" evidence="2">
    <location>
        <begin position="863"/>
        <end position="893"/>
    </location>
</feature>
<dbReference type="InterPro" id="IPR026341">
    <property type="entry name" value="T9SS_type_B"/>
</dbReference>
<dbReference type="GO" id="GO:0005509">
    <property type="term" value="F:calcium ion binding"/>
    <property type="evidence" value="ECO:0007669"/>
    <property type="project" value="InterPro"/>
</dbReference>
<name>A0A3S3VNV5_9SPHI</name>
<reference evidence="4 5" key="1">
    <citation type="submission" date="2019-01" db="EMBL/GenBank/DDBJ databases">
        <title>Mucilaginibacter antarcticum sp. nov., isolated from antarctic soil.</title>
        <authorList>
            <person name="Yan Y.-Q."/>
            <person name="Du Z.-J."/>
        </authorList>
    </citation>
    <scope>NUCLEOTIDE SEQUENCE [LARGE SCALE GENOMIC DNA]</scope>
    <source>
        <strain evidence="4 5">F01003</strain>
    </source>
</reference>
<dbReference type="InterPro" id="IPR011042">
    <property type="entry name" value="6-blade_b-propeller_TolB-like"/>
</dbReference>
<comment type="caution">
    <text evidence="4">The sequence shown here is derived from an EMBL/GenBank/DDBJ whole genome shotgun (WGS) entry which is preliminary data.</text>
</comment>